<dbReference type="CDD" id="cd03801">
    <property type="entry name" value="GT4_PimA-like"/>
    <property type="match status" value="1"/>
</dbReference>
<dbReference type="SUPFAM" id="SSF53756">
    <property type="entry name" value="UDP-Glycosyltransferase/glycogen phosphorylase"/>
    <property type="match status" value="1"/>
</dbReference>
<evidence type="ECO:0000313" key="4">
    <source>
        <dbReference type="Proteomes" id="UP000076226"/>
    </source>
</evidence>
<dbReference type="EMBL" id="CP014342">
    <property type="protein sequence ID" value="AMX83286.1"/>
    <property type="molecule type" value="Genomic_DNA"/>
</dbReference>
<evidence type="ECO:0000259" key="2">
    <source>
        <dbReference type="Pfam" id="PF13439"/>
    </source>
</evidence>
<dbReference type="GO" id="GO:0016740">
    <property type="term" value="F:transferase activity"/>
    <property type="evidence" value="ECO:0007669"/>
    <property type="project" value="UniProtKB-KW"/>
</dbReference>
<dbReference type="PANTHER" id="PTHR45947:SF3">
    <property type="entry name" value="SULFOQUINOVOSYL TRANSFERASE SQD2"/>
    <property type="match status" value="1"/>
</dbReference>
<dbReference type="Proteomes" id="UP000076226">
    <property type="component" value="Chromosome"/>
</dbReference>
<dbReference type="InterPro" id="IPR028098">
    <property type="entry name" value="Glyco_trans_4-like_N"/>
</dbReference>
<feature type="domain" description="Glycosyltransferase subfamily 4-like N-terminal" evidence="2">
    <location>
        <begin position="13"/>
        <end position="163"/>
    </location>
</feature>
<dbReference type="RefSeq" id="WP_063165624.1">
    <property type="nucleotide sequence ID" value="NZ_CP014342.1"/>
</dbReference>
<keyword evidence="3" id="KW-0808">Transferase</keyword>
<sequence>MMRVLMVLDGLDFGGTETHTLSLAKEMAARGIHIAVAARSGALVHRFRAVGCPFYPIDFPAAIDIDEQRKERLVEQLEAVIQKENISIVHAHQTPSGILAALAAHRRGIPVVFTAHGTYYPPSELETMLRLASAAIAVSPPVERHIRPLAARRFLIPNGIDTNEFAPLGRKGRQALGIPDDALVIVYSSRLAWAKASICFMLLKACKDIKRLFPNVHAVVVGDGPRFSDVENLVHLIHQTCRETFIHLVGEQSDMALYYSLADLVVGTGRVALEAMACGKPVLAAGNHGYFGLVEPNSYDDAWECYFGDHGSRQGCSRYILSQDIKRLLQSPLYREQLGQAGREWVMRQFHIQTCVDQVLNVYESLLKGETKR</sequence>
<protein>
    <submittedName>
        <fullName evidence="3">Glycosyl transferase family 1</fullName>
    </submittedName>
</protein>
<proteinExistence type="predicted"/>
<dbReference type="InterPro" id="IPR050194">
    <property type="entry name" value="Glycosyltransferase_grp1"/>
</dbReference>
<keyword evidence="4" id="KW-1185">Reference proteome</keyword>
<dbReference type="Pfam" id="PF13439">
    <property type="entry name" value="Glyco_transf_4"/>
    <property type="match status" value="1"/>
</dbReference>
<dbReference type="Pfam" id="PF00534">
    <property type="entry name" value="Glycos_transf_1"/>
    <property type="match status" value="1"/>
</dbReference>
<name>A0ABN4NKB2_9BACL</name>
<dbReference type="InterPro" id="IPR001296">
    <property type="entry name" value="Glyco_trans_1"/>
</dbReference>
<evidence type="ECO:0000313" key="3">
    <source>
        <dbReference type="EMBL" id="AMX83286.1"/>
    </source>
</evidence>
<dbReference type="Gene3D" id="3.40.50.2000">
    <property type="entry name" value="Glycogen Phosphorylase B"/>
    <property type="match status" value="2"/>
</dbReference>
<reference evidence="3 4" key="1">
    <citation type="submission" date="2016-02" db="EMBL/GenBank/DDBJ databases">
        <title>Complete genome sequence of Geobacillus subterraneus KCTC 3922T.</title>
        <authorList>
            <person name="Lee D.-W."/>
            <person name="Lee Y.-J."/>
            <person name="Lee S.-J."/>
            <person name="Park G.-S."/>
            <person name="Lee S.-J."/>
            <person name="Shin J.-H."/>
        </authorList>
    </citation>
    <scope>NUCLEOTIDE SEQUENCE [LARGE SCALE GENOMIC DNA]</scope>
    <source>
        <strain evidence="3 4">KCTC 3922</strain>
    </source>
</reference>
<accession>A0ABN4NKB2</accession>
<gene>
    <name evidence="3" type="ORF">GS3922_06090</name>
</gene>
<evidence type="ECO:0000259" key="1">
    <source>
        <dbReference type="Pfam" id="PF00534"/>
    </source>
</evidence>
<dbReference type="PANTHER" id="PTHR45947">
    <property type="entry name" value="SULFOQUINOVOSYL TRANSFERASE SQD2"/>
    <property type="match status" value="1"/>
</dbReference>
<feature type="domain" description="Glycosyl transferase family 1" evidence="1">
    <location>
        <begin position="173"/>
        <end position="345"/>
    </location>
</feature>
<organism evidence="3 4">
    <name type="scientific">Geobacillus subterraneus</name>
    <dbReference type="NCBI Taxonomy" id="129338"/>
    <lineage>
        <taxon>Bacteria</taxon>
        <taxon>Bacillati</taxon>
        <taxon>Bacillota</taxon>
        <taxon>Bacilli</taxon>
        <taxon>Bacillales</taxon>
        <taxon>Anoxybacillaceae</taxon>
        <taxon>Geobacillus</taxon>
    </lineage>
</organism>